<comment type="caution">
    <text evidence="6">The sequence shown here is derived from an EMBL/GenBank/DDBJ whole genome shotgun (WGS) entry which is preliminary data.</text>
</comment>
<name>A0A9D1CFE4_AQUAO</name>
<dbReference type="PANTHER" id="PTHR11061">
    <property type="entry name" value="RNA M5U METHYLTRANSFERASE"/>
    <property type="match status" value="1"/>
</dbReference>
<dbReference type="EMBL" id="DQVE01000056">
    <property type="protein sequence ID" value="HIP98800.1"/>
    <property type="molecule type" value="Genomic_DNA"/>
</dbReference>
<comment type="similarity">
    <text evidence="4">Belongs to the class I-like SAM-binding methyltransferase superfamily. RNA M5U methyltransferase family.</text>
</comment>
<evidence type="ECO:0000313" key="7">
    <source>
        <dbReference type="Proteomes" id="UP000606463"/>
    </source>
</evidence>
<accession>A0A9D1CFE4</accession>
<keyword evidence="3 4" id="KW-0949">S-adenosyl-L-methionine</keyword>
<dbReference type="Gene3D" id="2.40.50.1070">
    <property type="match status" value="1"/>
</dbReference>
<dbReference type="SUPFAM" id="SSF53335">
    <property type="entry name" value="S-adenosyl-L-methionine-dependent methyltransferases"/>
    <property type="match status" value="1"/>
</dbReference>
<dbReference type="PROSITE" id="PS51687">
    <property type="entry name" value="SAM_MT_RNA_M5U"/>
    <property type="match status" value="1"/>
</dbReference>
<dbReference type="GO" id="GO:0070041">
    <property type="term" value="F:rRNA (uridine-C5-)-methyltransferase activity"/>
    <property type="evidence" value="ECO:0007669"/>
    <property type="project" value="TreeGrafter"/>
</dbReference>
<dbReference type="InterPro" id="IPR030390">
    <property type="entry name" value="MeTrfase_TrmA_AS"/>
</dbReference>
<protein>
    <submittedName>
        <fullName evidence="6">Class I SAM-dependent RNA methyltransferase</fullName>
    </submittedName>
</protein>
<evidence type="ECO:0000256" key="2">
    <source>
        <dbReference type="ARBA" id="ARBA00022679"/>
    </source>
</evidence>
<gene>
    <name evidence="6" type="ORF">EYH37_05535</name>
</gene>
<dbReference type="Gene3D" id="3.40.50.150">
    <property type="entry name" value="Vaccinia Virus protein VP39"/>
    <property type="match status" value="1"/>
</dbReference>
<feature type="active site" description="Nucleophile" evidence="4">
    <location>
        <position position="366"/>
    </location>
</feature>
<evidence type="ECO:0000313" key="6">
    <source>
        <dbReference type="EMBL" id="HIP98800.1"/>
    </source>
</evidence>
<dbReference type="InterPro" id="IPR029063">
    <property type="entry name" value="SAM-dependent_MTases_sf"/>
</dbReference>
<dbReference type="InterPro" id="IPR010280">
    <property type="entry name" value="U5_MeTrfase_fam"/>
</dbReference>
<feature type="binding site" evidence="4">
    <location>
        <position position="248"/>
    </location>
    <ligand>
        <name>S-adenosyl-L-methionine</name>
        <dbReference type="ChEBI" id="CHEBI:59789"/>
    </ligand>
</feature>
<reference evidence="6" key="1">
    <citation type="journal article" date="2020" name="ISME J.">
        <title>Gammaproteobacteria mediating utilization of methyl-, sulfur- and petroleum organic compounds in deep ocean hydrothermal plumes.</title>
        <authorList>
            <person name="Zhou Z."/>
            <person name="Liu Y."/>
            <person name="Pan J."/>
            <person name="Cron B.R."/>
            <person name="Toner B.M."/>
            <person name="Anantharaman K."/>
            <person name="Breier J.A."/>
            <person name="Dick G.J."/>
            <person name="Li M."/>
        </authorList>
    </citation>
    <scope>NUCLEOTIDE SEQUENCE</scope>
    <source>
        <strain evidence="6">SZUA-1501</strain>
    </source>
</reference>
<evidence type="ECO:0000256" key="1">
    <source>
        <dbReference type="ARBA" id="ARBA00022603"/>
    </source>
</evidence>
<proteinExistence type="inferred from homology"/>
<dbReference type="Proteomes" id="UP000606463">
    <property type="component" value="Unassembled WGS sequence"/>
</dbReference>
<feature type="binding site" evidence="4">
    <location>
        <position position="295"/>
    </location>
    <ligand>
        <name>S-adenosyl-L-methionine</name>
        <dbReference type="ChEBI" id="CHEBI:59789"/>
    </ligand>
</feature>
<evidence type="ECO:0000256" key="4">
    <source>
        <dbReference type="PROSITE-ProRule" id="PRU01024"/>
    </source>
</evidence>
<dbReference type="AlphaFoldDB" id="A0A9D1CFE4"/>
<comment type="caution">
    <text evidence="4">Lacks conserved residue(s) required for the propagation of feature annotation.</text>
</comment>
<sequence>MKITKIKKPSYGPEFFGLTENGEEVLIPFTAIGEVWDVKPLKGKVYKPIKPVKLNERDRRNPPCDYFPLCFNCQWMHLKPQTQTAYKVKLFEELLGFKPERVLTSPSELSYRVRVFLYHGEGKLGFRKSWIFNPSRPLLEIDGCPLLPESLNQRLTSLREFKFPGNLWGVELLLNPQSGEIFTKLLFLKGGFNFTTAVSLAKEIPTDGVGIYVGEYRHWEKIQVLGKWETKITLKGYTYRFSPDCFLQPNYLLWEEFLNLVKPLESHEKALELHAGIGFFTLPLSEWTSEMETSDLNCESSRYRNLNLKENKITNVKSLCLDALKHAKRVKKLDLLIVDPPRGGLIKPLVQTILERKPEEIIYISCNLLSLKRDLEELKRFYRVESSALVDQFPNTYHTESVVWLKLKI</sequence>
<dbReference type="GO" id="GO:0070475">
    <property type="term" value="P:rRNA base methylation"/>
    <property type="evidence" value="ECO:0007669"/>
    <property type="project" value="TreeGrafter"/>
</dbReference>
<feature type="binding site" evidence="4">
    <location>
        <position position="339"/>
    </location>
    <ligand>
        <name>S-adenosyl-L-methionine</name>
        <dbReference type="ChEBI" id="CHEBI:59789"/>
    </ligand>
</feature>
<evidence type="ECO:0000256" key="3">
    <source>
        <dbReference type="ARBA" id="ARBA00022691"/>
    </source>
</evidence>
<feature type="active site" evidence="5">
    <location>
        <position position="366"/>
    </location>
</feature>
<keyword evidence="2 4" id="KW-0808">Transferase</keyword>
<dbReference type="Pfam" id="PF05958">
    <property type="entry name" value="tRNA_U5-meth_tr"/>
    <property type="match status" value="1"/>
</dbReference>
<dbReference type="PROSITE" id="PS01230">
    <property type="entry name" value="TRMA_1"/>
    <property type="match status" value="1"/>
</dbReference>
<dbReference type="PANTHER" id="PTHR11061:SF30">
    <property type="entry name" value="TRNA (URACIL(54)-C(5))-METHYLTRANSFERASE"/>
    <property type="match status" value="1"/>
</dbReference>
<organism evidence="6 7">
    <name type="scientific">Aquifex aeolicus</name>
    <dbReference type="NCBI Taxonomy" id="63363"/>
    <lineage>
        <taxon>Bacteria</taxon>
        <taxon>Pseudomonadati</taxon>
        <taxon>Aquificota</taxon>
        <taxon>Aquificia</taxon>
        <taxon>Aquificales</taxon>
        <taxon>Aquificaceae</taxon>
        <taxon>Aquifex</taxon>
    </lineage>
</organism>
<evidence type="ECO:0000256" key="5">
    <source>
        <dbReference type="PROSITE-ProRule" id="PRU10015"/>
    </source>
</evidence>
<keyword evidence="1 4" id="KW-0489">Methyltransferase</keyword>